<name>A0A0C9YRX4_9AGAM</name>
<protein>
    <submittedName>
        <fullName evidence="1">Uncharacterized protein</fullName>
    </submittedName>
</protein>
<sequence length="89" mass="10306">MGRQSCRHHACRRPGLSSDRFVRRVHACLIWRREACTQTTSTRNHADVQRSEHLCLGQTTSHWWHAADSPSFFTGLSDVRTTDPEQFVQ</sequence>
<dbReference type="Proteomes" id="UP000054018">
    <property type="component" value="Unassembled WGS sequence"/>
</dbReference>
<evidence type="ECO:0000313" key="2">
    <source>
        <dbReference type="EMBL" id="KIK16798.1"/>
    </source>
</evidence>
<dbReference type="AlphaFoldDB" id="A0A0C9YRX4"/>
<reference evidence="3" key="2">
    <citation type="submission" date="2015-01" db="EMBL/GenBank/DDBJ databases">
        <title>Evolutionary Origins and Diversification of the Mycorrhizal Mutualists.</title>
        <authorList>
            <consortium name="DOE Joint Genome Institute"/>
            <consortium name="Mycorrhizal Genomics Consortium"/>
            <person name="Kohler A."/>
            <person name="Kuo A."/>
            <person name="Nagy L.G."/>
            <person name="Floudas D."/>
            <person name="Copeland A."/>
            <person name="Barry K.W."/>
            <person name="Cichocki N."/>
            <person name="Veneault-Fourrey C."/>
            <person name="LaButti K."/>
            <person name="Lindquist E.A."/>
            <person name="Lipzen A."/>
            <person name="Lundell T."/>
            <person name="Morin E."/>
            <person name="Murat C."/>
            <person name="Riley R."/>
            <person name="Ohm R."/>
            <person name="Sun H."/>
            <person name="Tunlid A."/>
            <person name="Henrissat B."/>
            <person name="Grigoriev I.V."/>
            <person name="Hibbett D.S."/>
            <person name="Martin F."/>
        </authorList>
    </citation>
    <scope>NUCLEOTIDE SEQUENCE [LARGE SCALE GENOMIC DNA]</scope>
    <source>
        <strain evidence="2 3">441</strain>
    </source>
</reference>
<accession>A0A0C9YRX4</accession>
<keyword evidence="3" id="KW-1185">Reference proteome</keyword>
<reference evidence="1 3" key="1">
    <citation type="submission" date="2014-04" db="EMBL/GenBank/DDBJ databases">
        <authorList>
            <consortium name="DOE Joint Genome Institute"/>
            <person name="Kuo A."/>
            <person name="Kohler A."/>
            <person name="Costa M.D."/>
            <person name="Nagy L.G."/>
            <person name="Floudas D."/>
            <person name="Copeland A."/>
            <person name="Barry K.W."/>
            <person name="Cichocki N."/>
            <person name="Veneault-Fourrey C."/>
            <person name="LaButti K."/>
            <person name="Lindquist E.A."/>
            <person name="Lipzen A."/>
            <person name="Lundell T."/>
            <person name="Morin E."/>
            <person name="Murat C."/>
            <person name="Sun H."/>
            <person name="Tunlid A."/>
            <person name="Henrissat B."/>
            <person name="Grigoriev I.V."/>
            <person name="Hibbett D.S."/>
            <person name="Martin F."/>
            <person name="Nordberg H.P."/>
            <person name="Cantor M.N."/>
            <person name="Hua S.X."/>
        </authorList>
    </citation>
    <scope>NUCLEOTIDE SEQUENCE [LARGE SCALE GENOMIC DNA]</scope>
    <source>
        <strain evidence="1 3">441</strain>
    </source>
</reference>
<evidence type="ECO:0000313" key="3">
    <source>
        <dbReference type="Proteomes" id="UP000054018"/>
    </source>
</evidence>
<gene>
    <name evidence="2" type="ORF">PISMIDRAFT_251735</name>
    <name evidence="1" type="ORF">PISMIDRAFT_256045</name>
</gene>
<evidence type="ECO:0000313" key="1">
    <source>
        <dbReference type="EMBL" id="KIK16634.1"/>
    </source>
</evidence>
<dbReference type="EMBL" id="KN833851">
    <property type="protein sequence ID" value="KIK16634.1"/>
    <property type="molecule type" value="Genomic_DNA"/>
</dbReference>
<dbReference type="HOGENOM" id="CLU_2455572_0_0_1"/>
<proteinExistence type="predicted"/>
<dbReference type="EMBL" id="KN833847">
    <property type="protein sequence ID" value="KIK16798.1"/>
    <property type="molecule type" value="Genomic_DNA"/>
</dbReference>
<organism evidence="1 3">
    <name type="scientific">Pisolithus microcarpus 441</name>
    <dbReference type="NCBI Taxonomy" id="765257"/>
    <lineage>
        <taxon>Eukaryota</taxon>
        <taxon>Fungi</taxon>
        <taxon>Dikarya</taxon>
        <taxon>Basidiomycota</taxon>
        <taxon>Agaricomycotina</taxon>
        <taxon>Agaricomycetes</taxon>
        <taxon>Agaricomycetidae</taxon>
        <taxon>Boletales</taxon>
        <taxon>Sclerodermatineae</taxon>
        <taxon>Pisolithaceae</taxon>
        <taxon>Pisolithus</taxon>
    </lineage>
</organism>
<reference evidence="1" key="3">
    <citation type="submission" date="2015-02" db="EMBL/GenBank/DDBJ databases">
        <title>Evolutionary Origins and Diversification of the Mycorrhizal Mutualists.</title>
        <authorList>
            <consortium name="DOE Joint Genome Institute"/>
            <consortium name="Mycorrhizal Genomics Consortium"/>
            <person name="Kohler A."/>
            <person name="Kuo A."/>
            <person name="Nagy L.G."/>
            <person name="Floudas D."/>
            <person name="Copeland A."/>
            <person name="Barry K.W."/>
            <person name="Cichocki N."/>
            <person name="Veneault-Fourrey C."/>
            <person name="LaButti K."/>
            <person name="Lindquist E.A."/>
            <person name="Lipzen A."/>
            <person name="Lundell T."/>
            <person name="Morin E."/>
            <person name="Murat C."/>
            <person name="Riley R."/>
            <person name="Ohm R."/>
            <person name="Sun H."/>
            <person name="Tunlid A."/>
            <person name="Henrissat B."/>
            <person name="Grigoriev I.V."/>
            <person name="Hibbett D.S."/>
            <person name="Martin F."/>
        </authorList>
    </citation>
    <scope>NUCLEOTIDE SEQUENCE</scope>
    <source>
        <strain evidence="1 3">441</strain>
    </source>
</reference>